<gene>
    <name evidence="5" type="ORF">AV274_4807</name>
</gene>
<comment type="subcellular location">
    <subcellularLocation>
        <location evidence="1">Nucleus envelope</location>
    </subcellularLocation>
    <subcellularLocation>
        <location evidence="4">Nucleus</location>
        <location evidence="4">Nuclear pore complex</location>
    </subcellularLocation>
</comment>
<evidence type="ECO:0000256" key="3">
    <source>
        <dbReference type="ARBA" id="ARBA00023242"/>
    </source>
</evidence>
<proteinExistence type="inferred from homology"/>
<evidence type="ECO:0000256" key="4">
    <source>
        <dbReference type="RuleBase" id="RU364035"/>
    </source>
</evidence>
<keyword evidence="6" id="KW-1185">Reference proteome</keyword>
<evidence type="ECO:0000313" key="5">
    <source>
        <dbReference type="EMBL" id="OAO13490.1"/>
    </source>
</evidence>
<dbReference type="GO" id="GO:0005643">
    <property type="term" value="C:nuclear pore"/>
    <property type="evidence" value="ECO:0007669"/>
    <property type="project" value="UniProtKB-SubCell"/>
</dbReference>
<name>A0A196S8W5_BLAHN</name>
<comment type="caution">
    <text evidence="5">The sequence shown here is derived from an EMBL/GenBank/DDBJ whole genome shotgun (WGS) entry which is preliminary data.</text>
</comment>
<dbReference type="Proteomes" id="UP000078348">
    <property type="component" value="Unassembled WGS sequence"/>
</dbReference>
<dbReference type="PANTHER" id="PTHR11225:SF4">
    <property type="entry name" value="NUCLEAR PORE COMPLEX PROTEIN NUP93"/>
    <property type="match status" value="1"/>
</dbReference>
<keyword evidence="4" id="KW-0509">mRNA transport</keyword>
<keyword evidence="4" id="KW-0811">Translocation</keyword>
<keyword evidence="4" id="KW-0813">Transport</keyword>
<protein>
    <recommendedName>
        <fullName evidence="4">Nuclear pore protein</fullName>
    </recommendedName>
</protein>
<evidence type="ECO:0000313" key="6">
    <source>
        <dbReference type="Proteomes" id="UP000078348"/>
    </source>
</evidence>
<dbReference type="GO" id="GO:0017056">
    <property type="term" value="F:structural constituent of nuclear pore"/>
    <property type="evidence" value="ECO:0007669"/>
    <property type="project" value="InterPro"/>
</dbReference>
<dbReference type="OrthoDB" id="1918363at2759"/>
<dbReference type="STRING" id="478820.A0A196S8W5"/>
<dbReference type="AlphaFoldDB" id="A0A196S8W5"/>
<accession>A0A196S8W5</accession>
<dbReference type="InterPro" id="IPR007231">
    <property type="entry name" value="Nucleoporin_int_Nup93/Nic96"/>
</dbReference>
<comment type="similarity">
    <text evidence="2 4">Belongs to the nucleoporin interacting component (NIC) family.</text>
</comment>
<dbReference type="EMBL" id="LXWW01000380">
    <property type="protein sequence ID" value="OAO13490.1"/>
    <property type="molecule type" value="Genomic_DNA"/>
</dbReference>
<evidence type="ECO:0000256" key="2">
    <source>
        <dbReference type="ARBA" id="ARBA00010186"/>
    </source>
</evidence>
<dbReference type="Pfam" id="PF04097">
    <property type="entry name" value="Nic96"/>
    <property type="match status" value="1"/>
</dbReference>
<organism evidence="5 6">
    <name type="scientific">Blastocystis sp. subtype 1 (strain ATCC 50177 / NandII)</name>
    <dbReference type="NCBI Taxonomy" id="478820"/>
    <lineage>
        <taxon>Eukaryota</taxon>
        <taxon>Sar</taxon>
        <taxon>Stramenopiles</taxon>
        <taxon>Bigyra</taxon>
        <taxon>Opalozoa</taxon>
        <taxon>Opalinata</taxon>
        <taxon>Blastocystidae</taxon>
        <taxon>Blastocystis</taxon>
    </lineage>
</organism>
<evidence type="ECO:0000256" key="1">
    <source>
        <dbReference type="ARBA" id="ARBA00004259"/>
    </source>
</evidence>
<keyword evidence="4" id="KW-0906">Nuclear pore complex</keyword>
<keyword evidence="3 4" id="KW-0539">Nucleus</keyword>
<keyword evidence="4" id="KW-0653">Protein transport</keyword>
<dbReference type="PANTHER" id="PTHR11225">
    <property type="entry name" value="NUCLEAR PORE COMPLEX PROTEIN NUP93 NUCLEOPORIN NUP93 DEAD EYE PROTEIN"/>
    <property type="match status" value="1"/>
</dbReference>
<keyword evidence="4" id="KW-0472">Membrane</keyword>
<sequence length="837" mass="93565">MDEKFKRLYQQSQLLSSHISDNDVDPIHRTATLIQSLAQNSKFGEKTPETNTLDSAHSFWMDKGVDTTKLKKTLEEGKSKLVISNANTVSEYDVEGHIRQYHDLAVAQTLEASQRLFDDQCTQRIWKMMNSEFMAAKEAILESEGKQTVLHAPMPSSNNLPLSTKELAPPPVLSSAKQQDDISRLVLFESAIKDIFVQIREKRSPAVASILYNALVNSKQDIAGEVFCWKLLQSELSLDKKSLNAFAGRYPSLHLPIISNPASEPTTLFNTVHFLGTEYQDYMRRCIVRARSIQHLPADSLSAVVAEYVRVLCDGADTAGMELDAEANLPLWMTLYCLLRCGCDRDAILAYRDDILRHGGSVGPDVLRILLLFVDTLHRRGTAEPVADLVAVTSRIRGVFHRLTGAGCTDMYKLFLFSLLCNETPYAVNNVIDPKSGEICIPQQEVLRTLQDWLWHKLFVVCLNQTCLARLSEADSEFSLTRLAQCIKECGPNHFDPRGTTPFSYIQTLLVLGEWSASVCYLLERGEAVAALLLATAFYAYGLLGGADNVFVTCLLRLIRTAGMKPVVAGELVGLVRETGVKNDLCVELLVQSYAVKELAGVLLPAGHRAKAFLDELEGVNVEEVLKNAAVRFNNANEWQRSVDLFTLSKNYNHAMLILVHHLSSAYLVHAPGREAIAQRTEDYFQFLNTLDETDVTPATLNSAMLLIQMVHIIYQVDLGQMDAALTEIEAISVLPHSKSSVEIQRACRQCEGVEASVVDLIPELILKTCTCLMFFFNQLKSQFYITMDEQEKSGIMQQMNHYRDTIESYELFVGSLNIHIPPMINDQLSQIVLNLA</sequence>
<dbReference type="GO" id="GO:0006606">
    <property type="term" value="P:protein import into nucleus"/>
    <property type="evidence" value="ECO:0007669"/>
    <property type="project" value="TreeGrafter"/>
</dbReference>
<reference evidence="5 6" key="1">
    <citation type="submission" date="2016-05" db="EMBL/GenBank/DDBJ databases">
        <title>Nuclear genome of Blastocystis sp. subtype 1 NandII.</title>
        <authorList>
            <person name="Gentekaki E."/>
            <person name="Curtis B."/>
            <person name="Stairs C."/>
            <person name="Eme L."/>
            <person name="Herman E."/>
            <person name="Klimes V."/>
            <person name="Arias M.C."/>
            <person name="Elias M."/>
            <person name="Hilliou F."/>
            <person name="Klute M."/>
            <person name="Malik S.-B."/>
            <person name="Pightling A."/>
            <person name="Rachubinski R."/>
            <person name="Salas D."/>
            <person name="Schlacht A."/>
            <person name="Suga H."/>
            <person name="Archibald J."/>
            <person name="Ball S.G."/>
            <person name="Clark G."/>
            <person name="Dacks J."/>
            <person name="Van Der Giezen M."/>
            <person name="Tsaousis A."/>
            <person name="Roger A."/>
        </authorList>
    </citation>
    <scope>NUCLEOTIDE SEQUENCE [LARGE SCALE GENOMIC DNA]</scope>
    <source>
        <strain evidence="6">ATCC 50177 / NandII</strain>
    </source>
</reference>
<dbReference type="GO" id="GO:0016973">
    <property type="term" value="P:poly(A)+ mRNA export from nucleus"/>
    <property type="evidence" value="ECO:0007669"/>
    <property type="project" value="TreeGrafter"/>
</dbReference>